<name>A0A8I2H457_9GAMM</name>
<dbReference type="InterPro" id="IPR002528">
    <property type="entry name" value="MATE_fam"/>
</dbReference>
<feature type="transmembrane region" description="Helical" evidence="7">
    <location>
        <begin position="20"/>
        <end position="41"/>
    </location>
</feature>
<dbReference type="InterPro" id="IPR048279">
    <property type="entry name" value="MdtK-like"/>
</dbReference>
<evidence type="ECO:0000256" key="2">
    <source>
        <dbReference type="ARBA" id="ARBA00022448"/>
    </source>
</evidence>
<accession>A0A8I2H457</accession>
<evidence type="ECO:0000256" key="7">
    <source>
        <dbReference type="SAM" id="Phobius"/>
    </source>
</evidence>
<feature type="transmembrane region" description="Helical" evidence="7">
    <location>
        <begin position="419"/>
        <end position="438"/>
    </location>
</feature>
<proteinExistence type="predicted"/>
<dbReference type="PANTHER" id="PTHR43823:SF3">
    <property type="entry name" value="MULTIDRUG EXPORT PROTEIN MEPA"/>
    <property type="match status" value="1"/>
</dbReference>
<keyword evidence="11" id="KW-1185">Reference proteome</keyword>
<keyword evidence="6 7" id="KW-0472">Membrane</keyword>
<evidence type="ECO:0000256" key="4">
    <source>
        <dbReference type="ARBA" id="ARBA00022692"/>
    </source>
</evidence>
<dbReference type="InterPro" id="IPR051327">
    <property type="entry name" value="MATE_MepA_subfamily"/>
</dbReference>
<dbReference type="GO" id="GO:0005886">
    <property type="term" value="C:plasma membrane"/>
    <property type="evidence" value="ECO:0007669"/>
    <property type="project" value="UniProtKB-SubCell"/>
</dbReference>
<dbReference type="RefSeq" id="WP_193521587.1">
    <property type="nucleotide sequence ID" value="NZ_CBCSDF010000002.1"/>
</dbReference>
<dbReference type="Pfam" id="PF01554">
    <property type="entry name" value="MatE"/>
    <property type="match status" value="2"/>
</dbReference>
<feature type="transmembrane region" description="Helical" evidence="7">
    <location>
        <begin position="170"/>
        <end position="190"/>
    </location>
</feature>
<gene>
    <name evidence="8" type="ORF">F9Y85_05280</name>
    <name evidence="9" type="ORF">R5H13_05805</name>
</gene>
<feature type="transmembrane region" description="Helical" evidence="7">
    <location>
        <begin position="364"/>
        <end position="383"/>
    </location>
</feature>
<keyword evidence="4 7" id="KW-0812">Transmembrane</keyword>
<comment type="subcellular location">
    <subcellularLocation>
        <location evidence="1">Cell inner membrane</location>
        <topology evidence="1">Multi-pass membrane protein</topology>
    </subcellularLocation>
</comment>
<dbReference type="EMBL" id="CP137578">
    <property type="protein sequence ID" value="WOX29778.1"/>
    <property type="molecule type" value="Genomic_DNA"/>
</dbReference>
<evidence type="ECO:0000313" key="10">
    <source>
        <dbReference type="Proteomes" id="UP000646877"/>
    </source>
</evidence>
<feature type="transmembrane region" description="Helical" evidence="7">
    <location>
        <begin position="53"/>
        <end position="77"/>
    </location>
</feature>
<reference evidence="9 11" key="2">
    <citation type="submission" date="2023-10" db="EMBL/GenBank/DDBJ databases">
        <title>To unveil natural product biosynthetic capacity in Pseudoalteromonas.</title>
        <authorList>
            <person name="Wang J."/>
        </authorList>
    </citation>
    <scope>NUCLEOTIDE SEQUENCE [LARGE SCALE GENOMIC DNA]</scope>
    <source>
        <strain evidence="9 11">DSM 15914</strain>
    </source>
</reference>
<sequence>MKDKNQLGLVQLAEMPILALFIRTCIPICIGLLVVGLYALVDGWFISRYVSEMAFGAVAMVYPLQVLMIALTAMISAGMAATMTRLIGAKQVDKAAEVIGHGLIIGGIVSVVFLVLGWLYPLELLSLLQVEAVFVKDALSYIQPLYLCAITGVLLPIVADMFRGQGKPQLMMLLLLVSAVLNILLDYLFIAQFGLGVAGAAYATIAAQLGALIIALQLKRKRTDLLAVKVCWKPRAWLPILAIGMPILITQFCLGVQTAVVNWQLLSFANENWVVAHGMLGRIINFAILPAIAMLIAFQTIVGYNLAAGHSGRVRACTRVAFLGMTGFALLLTLGLMGLPRLWLSLFTEASEFLEIGERVFRSALWGMPLFGVVILASGFYQAKGDAKRACFYSALKVMFILVPLIVIAPHYFGLNGVFMALVGADFIAAGLTLILCWRHYQQAKSQSGEIQLASIN</sequence>
<evidence type="ECO:0000313" key="9">
    <source>
        <dbReference type="EMBL" id="WOX29778.1"/>
    </source>
</evidence>
<organism evidence="8 10">
    <name type="scientific">Pseudoalteromonas maricaloris</name>
    <dbReference type="NCBI Taxonomy" id="184924"/>
    <lineage>
        <taxon>Bacteria</taxon>
        <taxon>Pseudomonadati</taxon>
        <taxon>Pseudomonadota</taxon>
        <taxon>Gammaproteobacteria</taxon>
        <taxon>Alteromonadales</taxon>
        <taxon>Pseudoalteromonadaceae</taxon>
        <taxon>Pseudoalteromonas</taxon>
    </lineage>
</organism>
<reference evidence="8" key="1">
    <citation type="submission" date="2019-10" db="EMBL/GenBank/DDBJ databases">
        <authorList>
            <person name="Paulsen S."/>
        </authorList>
    </citation>
    <scope>NUCLEOTIDE SEQUENCE</scope>
    <source>
        <strain evidence="8">LMG 19692</strain>
    </source>
</reference>
<evidence type="ECO:0000313" key="8">
    <source>
        <dbReference type="EMBL" id="NLR20739.1"/>
    </source>
</evidence>
<feature type="transmembrane region" description="Helical" evidence="7">
    <location>
        <begin position="390"/>
        <end position="413"/>
    </location>
</feature>
<dbReference type="GO" id="GO:0042910">
    <property type="term" value="F:xenobiotic transmembrane transporter activity"/>
    <property type="evidence" value="ECO:0007669"/>
    <property type="project" value="InterPro"/>
</dbReference>
<evidence type="ECO:0000313" key="11">
    <source>
        <dbReference type="Proteomes" id="UP001304419"/>
    </source>
</evidence>
<feature type="transmembrane region" description="Helical" evidence="7">
    <location>
        <begin position="283"/>
        <end position="308"/>
    </location>
</feature>
<feature type="transmembrane region" description="Helical" evidence="7">
    <location>
        <begin position="98"/>
        <end position="120"/>
    </location>
</feature>
<keyword evidence="2" id="KW-0813">Transport</keyword>
<dbReference type="PANTHER" id="PTHR43823">
    <property type="entry name" value="SPORULATION PROTEIN YKVU"/>
    <property type="match status" value="1"/>
</dbReference>
<feature type="transmembrane region" description="Helical" evidence="7">
    <location>
        <begin position="320"/>
        <end position="344"/>
    </location>
</feature>
<dbReference type="GO" id="GO:0015297">
    <property type="term" value="F:antiporter activity"/>
    <property type="evidence" value="ECO:0007669"/>
    <property type="project" value="InterPro"/>
</dbReference>
<keyword evidence="3" id="KW-1003">Cell membrane</keyword>
<dbReference type="NCBIfam" id="TIGR00797">
    <property type="entry name" value="matE"/>
    <property type="match status" value="1"/>
</dbReference>
<evidence type="ECO:0000256" key="5">
    <source>
        <dbReference type="ARBA" id="ARBA00022989"/>
    </source>
</evidence>
<feature type="transmembrane region" description="Helical" evidence="7">
    <location>
        <begin position="237"/>
        <end position="263"/>
    </location>
</feature>
<keyword evidence="5 7" id="KW-1133">Transmembrane helix</keyword>
<protein>
    <submittedName>
        <fullName evidence="8">MATE family efflux transporter</fullName>
    </submittedName>
</protein>
<feature type="transmembrane region" description="Helical" evidence="7">
    <location>
        <begin position="140"/>
        <end position="158"/>
    </location>
</feature>
<dbReference type="Proteomes" id="UP000646877">
    <property type="component" value="Unassembled WGS sequence"/>
</dbReference>
<evidence type="ECO:0000256" key="1">
    <source>
        <dbReference type="ARBA" id="ARBA00004429"/>
    </source>
</evidence>
<evidence type="ECO:0000256" key="6">
    <source>
        <dbReference type="ARBA" id="ARBA00023136"/>
    </source>
</evidence>
<dbReference type="PIRSF" id="PIRSF006603">
    <property type="entry name" value="DinF"/>
    <property type="match status" value="1"/>
</dbReference>
<dbReference type="EMBL" id="WEIA01000002">
    <property type="protein sequence ID" value="NLR20739.1"/>
    <property type="molecule type" value="Genomic_DNA"/>
</dbReference>
<dbReference type="Proteomes" id="UP001304419">
    <property type="component" value="Chromosome 1"/>
</dbReference>
<feature type="transmembrane region" description="Helical" evidence="7">
    <location>
        <begin position="196"/>
        <end position="216"/>
    </location>
</feature>
<evidence type="ECO:0000256" key="3">
    <source>
        <dbReference type="ARBA" id="ARBA00022475"/>
    </source>
</evidence>
<dbReference type="AlphaFoldDB" id="A0A8I2H457"/>